<reference evidence="2 3" key="1">
    <citation type="journal article" date="2015" name="Int. J. Syst. Evol. Microbiol.">
        <title>Tumebacillus algifaecis sp. nov., isolated from decomposing algal scum.</title>
        <authorList>
            <person name="Wu Y.F."/>
            <person name="Zhang B."/>
            <person name="Xing P."/>
            <person name="Wu Q.L."/>
            <person name="Liu S.J."/>
        </authorList>
    </citation>
    <scope>NUCLEOTIDE SEQUENCE [LARGE SCALE GENOMIC DNA]</scope>
    <source>
        <strain evidence="2 3">THMBR28</strain>
    </source>
</reference>
<accession>A0A223D3S2</accession>
<evidence type="ECO:0000313" key="3">
    <source>
        <dbReference type="Proteomes" id="UP000214688"/>
    </source>
</evidence>
<dbReference type="OrthoDB" id="2564795at2"/>
<dbReference type="GO" id="GO:0003995">
    <property type="term" value="F:acyl-CoA dehydrogenase activity"/>
    <property type="evidence" value="ECO:0007669"/>
    <property type="project" value="TreeGrafter"/>
</dbReference>
<evidence type="ECO:0000313" key="2">
    <source>
        <dbReference type="EMBL" id="ASS76014.1"/>
    </source>
</evidence>
<evidence type="ECO:0000259" key="1">
    <source>
        <dbReference type="Pfam" id="PF02771"/>
    </source>
</evidence>
<dbReference type="Proteomes" id="UP000214688">
    <property type="component" value="Chromosome"/>
</dbReference>
<dbReference type="GO" id="GO:0050660">
    <property type="term" value="F:flavin adenine dinucleotide binding"/>
    <property type="evidence" value="ECO:0007669"/>
    <property type="project" value="InterPro"/>
</dbReference>
<dbReference type="PANTHER" id="PTHR43884:SF12">
    <property type="entry name" value="ISOVALERYL-COA DEHYDROGENASE, MITOCHONDRIAL-RELATED"/>
    <property type="match status" value="1"/>
</dbReference>
<dbReference type="SUPFAM" id="SSF56645">
    <property type="entry name" value="Acyl-CoA dehydrogenase NM domain-like"/>
    <property type="match status" value="1"/>
</dbReference>
<name>A0A223D3S2_9BACL</name>
<feature type="domain" description="Acyl-CoA dehydrogenase/oxidase N-terminal" evidence="1">
    <location>
        <begin position="9"/>
        <end position="99"/>
    </location>
</feature>
<sequence length="346" mass="37672">MTTNQGNRLQELLHQHLRPLVKDIDEQGKYPGDLVKLLGQAGYFSVGPAENLKLIRDVATVCGSTAFVVWCQAAAISFVYHGNSELLKRELLPALLSGEVAGGTGISNAMKFYAGMENLRLNGERTSSGYRIEGTLPFVSNLGPDAWFGVLFQNGETQRGMAMAASGLVGLTRKEVDGFLGLNGTATFSCQFQHVEIPESYILTDNADELIAKIRPSFLLTQTGVALGVTQASLNSMFALQAKQKGANSFLNHQPEGLQSRLERLTERVERLAEHPMATKEYFKEVVKARLDGAYLALDAAQSEMMHAGAAGYVAGSSTSRRLRESLFLTVVTPAVKQLEKMLQKL</sequence>
<dbReference type="RefSeq" id="WP_094237250.1">
    <property type="nucleotide sequence ID" value="NZ_CP022657.1"/>
</dbReference>
<dbReference type="Gene3D" id="2.40.110.10">
    <property type="entry name" value="Butyryl-CoA Dehydrogenase, subunit A, domain 2"/>
    <property type="match status" value="1"/>
</dbReference>
<protein>
    <recommendedName>
        <fullName evidence="1">Acyl-CoA dehydrogenase/oxidase N-terminal domain-containing protein</fullName>
    </recommendedName>
</protein>
<proteinExistence type="predicted"/>
<dbReference type="Pfam" id="PF02771">
    <property type="entry name" value="Acyl-CoA_dh_N"/>
    <property type="match status" value="1"/>
</dbReference>
<organism evidence="2 3">
    <name type="scientific">Tumebacillus algifaecis</name>
    <dbReference type="NCBI Taxonomy" id="1214604"/>
    <lineage>
        <taxon>Bacteria</taxon>
        <taxon>Bacillati</taxon>
        <taxon>Bacillota</taxon>
        <taxon>Bacilli</taxon>
        <taxon>Bacillales</taxon>
        <taxon>Alicyclobacillaceae</taxon>
        <taxon>Tumebacillus</taxon>
    </lineage>
</organism>
<dbReference type="InterPro" id="IPR013786">
    <property type="entry name" value="AcylCoA_DH/ox_N"/>
</dbReference>
<dbReference type="KEGG" id="tab:CIG75_14275"/>
<dbReference type="InterPro" id="IPR009100">
    <property type="entry name" value="AcylCoA_DH/oxidase_NM_dom_sf"/>
</dbReference>
<dbReference type="EMBL" id="CP022657">
    <property type="protein sequence ID" value="ASS76014.1"/>
    <property type="molecule type" value="Genomic_DNA"/>
</dbReference>
<dbReference type="AlphaFoldDB" id="A0A223D3S2"/>
<gene>
    <name evidence="2" type="ORF">CIG75_14275</name>
</gene>
<dbReference type="InterPro" id="IPR037069">
    <property type="entry name" value="AcylCoA_DH/ox_N_sf"/>
</dbReference>
<keyword evidence="3" id="KW-1185">Reference proteome</keyword>
<dbReference type="PANTHER" id="PTHR43884">
    <property type="entry name" value="ACYL-COA DEHYDROGENASE"/>
    <property type="match status" value="1"/>
</dbReference>
<dbReference type="Gene3D" id="1.10.540.10">
    <property type="entry name" value="Acyl-CoA dehydrogenase/oxidase, N-terminal domain"/>
    <property type="match status" value="1"/>
</dbReference>
<dbReference type="InterPro" id="IPR046373">
    <property type="entry name" value="Acyl-CoA_Oxase/DH_mid-dom_sf"/>
</dbReference>